<gene>
    <name evidence="1" type="ORF">BAOM_2436</name>
</gene>
<evidence type="ECO:0000313" key="1">
    <source>
        <dbReference type="EMBL" id="AZV43045.1"/>
    </source>
</evidence>
<dbReference type="EMBL" id="CP026095">
    <property type="protein sequence ID" value="AZV43045.1"/>
    <property type="molecule type" value="Genomic_DNA"/>
</dbReference>
<evidence type="ECO:0000313" key="2">
    <source>
        <dbReference type="Proteomes" id="UP000283095"/>
    </source>
</evidence>
<organism evidence="1 2">
    <name type="scientific">Peribacillus asahii</name>
    <dbReference type="NCBI Taxonomy" id="228899"/>
    <lineage>
        <taxon>Bacteria</taxon>
        <taxon>Bacillati</taxon>
        <taxon>Bacillota</taxon>
        <taxon>Bacilli</taxon>
        <taxon>Bacillales</taxon>
        <taxon>Bacillaceae</taxon>
        <taxon>Peribacillus</taxon>
    </lineage>
</organism>
<accession>A0A3T0KS11</accession>
<dbReference type="KEGG" id="pasa:BAOM_2436"/>
<sequence>MNKKTILHIEESRPIVEDQRLLQLARIYLTLAPVNGITFLSCGETFPASQ</sequence>
<name>A0A3T0KS11_9BACI</name>
<proteinExistence type="predicted"/>
<protein>
    <submittedName>
        <fullName evidence="1">Uncharacterized protein</fullName>
    </submittedName>
</protein>
<reference evidence="1 2" key="1">
    <citation type="submission" date="2018-01" db="EMBL/GenBank/DDBJ databases">
        <title>Bacillus asahii Genome sequencing and assembly.</title>
        <authorList>
            <person name="Jiang H."/>
            <person name="Feng Y."/>
            <person name="Zhao F."/>
            <person name="Lin X."/>
        </authorList>
    </citation>
    <scope>NUCLEOTIDE SEQUENCE [LARGE SCALE GENOMIC DNA]</scope>
    <source>
        <strain evidence="1 2">OM18</strain>
    </source>
</reference>
<dbReference type="Proteomes" id="UP000283095">
    <property type="component" value="Chromosome"/>
</dbReference>
<dbReference type="AlphaFoldDB" id="A0A3T0KS11"/>